<organism evidence="2 3">
    <name type="scientific">Marmota monax</name>
    <name type="common">Woodchuck</name>
    <dbReference type="NCBI Taxonomy" id="9995"/>
    <lineage>
        <taxon>Eukaryota</taxon>
        <taxon>Metazoa</taxon>
        <taxon>Chordata</taxon>
        <taxon>Craniata</taxon>
        <taxon>Vertebrata</taxon>
        <taxon>Euteleostomi</taxon>
        <taxon>Mammalia</taxon>
        <taxon>Eutheria</taxon>
        <taxon>Euarchontoglires</taxon>
        <taxon>Glires</taxon>
        <taxon>Rodentia</taxon>
        <taxon>Sciuromorpha</taxon>
        <taxon>Sciuridae</taxon>
        <taxon>Xerinae</taxon>
        <taxon>Marmotini</taxon>
        <taxon>Marmota</taxon>
    </lineage>
</organism>
<dbReference type="EMBL" id="CABDUW010000878">
    <property type="protein sequence ID" value="VTJ76292.1"/>
    <property type="molecule type" value="Genomic_DNA"/>
</dbReference>
<reference evidence="2" key="1">
    <citation type="submission" date="2019-04" db="EMBL/GenBank/DDBJ databases">
        <authorList>
            <person name="Alioto T."/>
            <person name="Alioto T."/>
        </authorList>
    </citation>
    <scope>NUCLEOTIDE SEQUENCE [LARGE SCALE GENOMIC DNA]</scope>
</reference>
<comment type="caution">
    <text evidence="2">The sequence shown here is derived from an EMBL/GenBank/DDBJ whole genome shotgun (WGS) entry which is preliminary data.</text>
</comment>
<proteinExistence type="predicted"/>
<feature type="region of interest" description="Disordered" evidence="1">
    <location>
        <begin position="1"/>
        <end position="61"/>
    </location>
</feature>
<keyword evidence="3" id="KW-1185">Reference proteome</keyword>
<feature type="compositionally biased region" description="Basic and acidic residues" evidence="1">
    <location>
        <begin position="22"/>
        <end position="41"/>
    </location>
</feature>
<sequence length="178" mass="19223">MEPPSHSAGRTRSASAITDVQDDQRALKLERGRGPQERDVKGTVPVCSGSELSKQASPESPVKELPRCLLLHGAHCDVVTLHKEVAVKHPFQAQRSEDRPLPRPLQATAWMVAEGTVMESHASAASMRLALEEPPCSGPLPKAPRAPEEMVASIPLQQHPRLGTAYSGSCLRTCIKSK</sequence>
<accession>A0A5E4C5W2</accession>
<gene>
    <name evidence="2" type="ORF">MONAX_5E031380</name>
</gene>
<evidence type="ECO:0000256" key="1">
    <source>
        <dbReference type="SAM" id="MobiDB-lite"/>
    </source>
</evidence>
<dbReference type="AlphaFoldDB" id="A0A5E4C5W2"/>
<name>A0A5E4C5W2_MARMO</name>
<evidence type="ECO:0000313" key="3">
    <source>
        <dbReference type="Proteomes" id="UP000335636"/>
    </source>
</evidence>
<dbReference type="Proteomes" id="UP000335636">
    <property type="component" value="Unassembled WGS sequence"/>
</dbReference>
<protein>
    <submittedName>
        <fullName evidence="2">Uncharacterized protein</fullName>
    </submittedName>
</protein>
<feature type="compositionally biased region" description="Polar residues" evidence="1">
    <location>
        <begin position="8"/>
        <end position="18"/>
    </location>
</feature>
<evidence type="ECO:0000313" key="2">
    <source>
        <dbReference type="EMBL" id="VTJ76292.1"/>
    </source>
</evidence>